<dbReference type="STRING" id="54262.CHITON_1136"/>
<evidence type="ECO:0000313" key="2">
    <source>
        <dbReference type="Proteomes" id="UP000093069"/>
    </source>
</evidence>
<proteinExistence type="predicted"/>
<protein>
    <submittedName>
        <fullName evidence="1">Uncharacterized protein</fullName>
    </submittedName>
</protein>
<gene>
    <name evidence="1" type="ORF">CHITON_1136</name>
</gene>
<dbReference type="AlphaFoldDB" id="A0A160VSD3"/>
<sequence>MDFPGPRPRGVMMLLVLVINILETNKKTGLSSRIYGCP</sequence>
<accession>A0A160VSD3</accession>
<name>A0A160VSD3_9EURY</name>
<organism evidence="1 2">
    <name type="scientific">Thermococcus chitonophagus</name>
    <dbReference type="NCBI Taxonomy" id="54262"/>
    <lineage>
        <taxon>Archaea</taxon>
        <taxon>Methanobacteriati</taxon>
        <taxon>Methanobacteriota</taxon>
        <taxon>Thermococci</taxon>
        <taxon>Thermococcales</taxon>
        <taxon>Thermococcaceae</taxon>
        <taxon>Thermococcus</taxon>
    </lineage>
</organism>
<dbReference type="EMBL" id="LN999010">
    <property type="protein sequence ID" value="CUX77915.1"/>
    <property type="molecule type" value="Genomic_DNA"/>
</dbReference>
<evidence type="ECO:0000313" key="1">
    <source>
        <dbReference type="EMBL" id="CUX77915.1"/>
    </source>
</evidence>
<dbReference type="Proteomes" id="UP000093069">
    <property type="component" value="Chromosome I"/>
</dbReference>
<reference evidence="2" key="1">
    <citation type="submission" date="2016-01" db="EMBL/GenBank/DDBJ databases">
        <authorList>
            <person name="Vorgias C.E."/>
        </authorList>
    </citation>
    <scope>NUCLEOTIDE SEQUENCE [LARGE SCALE GENOMIC DNA]</scope>
</reference>
<dbReference type="KEGG" id="tch:CHITON_1136"/>